<dbReference type="AlphaFoldDB" id="A0A3P6TCW8"/>
<proteinExistence type="predicted"/>
<reference evidence="2 3" key="1">
    <citation type="submission" date="2018-11" db="EMBL/GenBank/DDBJ databases">
        <authorList>
            <consortium name="Pathogen Informatics"/>
        </authorList>
    </citation>
    <scope>NUCLEOTIDE SEQUENCE [LARGE SCALE GENOMIC DNA]</scope>
</reference>
<feature type="compositionally biased region" description="Polar residues" evidence="1">
    <location>
        <begin position="128"/>
        <end position="143"/>
    </location>
</feature>
<protein>
    <submittedName>
        <fullName evidence="2">Uncharacterized protein</fullName>
    </submittedName>
</protein>
<dbReference type="EMBL" id="UYRU01042682">
    <property type="protein sequence ID" value="VDK77100.1"/>
    <property type="molecule type" value="Genomic_DNA"/>
</dbReference>
<evidence type="ECO:0000256" key="1">
    <source>
        <dbReference type="SAM" id="MobiDB-lite"/>
    </source>
</evidence>
<name>A0A3P6TCW8_DIBLA</name>
<sequence>MRLNLNDCANLDLPHADDSDASEKENAELEEWRSSRQDATSVTRFGSIGDGLFDSLKSKTTFPVLSMNVSTSHLPPPPPPPSTACVIPVTDARTASSAKPPTGPGRPDSVCISKFGPTVRSRAPSLGLRTSSLDSNSKVQTPQGKKLPSWETMDAKFPGDDKSRLYTKRQIAFFTAE</sequence>
<dbReference type="Proteomes" id="UP000281553">
    <property type="component" value="Unassembled WGS sequence"/>
</dbReference>
<keyword evidence="3" id="KW-1185">Reference proteome</keyword>
<evidence type="ECO:0000313" key="2">
    <source>
        <dbReference type="EMBL" id="VDK77100.1"/>
    </source>
</evidence>
<feature type="compositionally biased region" description="Basic and acidic residues" evidence="1">
    <location>
        <begin position="14"/>
        <end position="36"/>
    </location>
</feature>
<feature type="region of interest" description="Disordered" evidence="1">
    <location>
        <begin position="1"/>
        <end position="39"/>
    </location>
</feature>
<evidence type="ECO:0000313" key="3">
    <source>
        <dbReference type="Proteomes" id="UP000281553"/>
    </source>
</evidence>
<organism evidence="2 3">
    <name type="scientific">Dibothriocephalus latus</name>
    <name type="common">Fish tapeworm</name>
    <name type="synonym">Diphyllobothrium latum</name>
    <dbReference type="NCBI Taxonomy" id="60516"/>
    <lineage>
        <taxon>Eukaryota</taxon>
        <taxon>Metazoa</taxon>
        <taxon>Spiralia</taxon>
        <taxon>Lophotrochozoa</taxon>
        <taxon>Platyhelminthes</taxon>
        <taxon>Cestoda</taxon>
        <taxon>Eucestoda</taxon>
        <taxon>Diphyllobothriidea</taxon>
        <taxon>Diphyllobothriidae</taxon>
        <taxon>Dibothriocephalus</taxon>
    </lineage>
</organism>
<gene>
    <name evidence="2" type="ORF">DILT_LOCUS2823</name>
</gene>
<feature type="region of interest" description="Disordered" evidence="1">
    <location>
        <begin position="92"/>
        <end position="161"/>
    </location>
</feature>
<accession>A0A3P6TCW8</accession>